<protein>
    <submittedName>
        <fullName evidence="3">Uncharacterized protein</fullName>
    </submittedName>
</protein>
<feature type="chain" id="PRO_5042876012" evidence="2">
    <location>
        <begin position="25"/>
        <end position="351"/>
    </location>
</feature>
<keyword evidence="1" id="KW-0812">Transmembrane</keyword>
<accession>A0AAN5IBX4</accession>
<evidence type="ECO:0000256" key="2">
    <source>
        <dbReference type="SAM" id="SignalP"/>
    </source>
</evidence>
<dbReference type="AlphaFoldDB" id="A0AAN5IBX4"/>
<organism evidence="3 4">
    <name type="scientific">Pristionchus mayeri</name>
    <dbReference type="NCBI Taxonomy" id="1317129"/>
    <lineage>
        <taxon>Eukaryota</taxon>
        <taxon>Metazoa</taxon>
        <taxon>Ecdysozoa</taxon>
        <taxon>Nematoda</taxon>
        <taxon>Chromadorea</taxon>
        <taxon>Rhabditida</taxon>
        <taxon>Rhabditina</taxon>
        <taxon>Diplogasteromorpha</taxon>
        <taxon>Diplogasteroidea</taxon>
        <taxon>Neodiplogasteridae</taxon>
        <taxon>Pristionchus</taxon>
    </lineage>
</organism>
<sequence length="351" mass="40345">SRMLNFRISFLVLLLTGMVKDIDSASSLTPSSLSCKDQKEDGLPIFLLRGGSDNEGADLRTLRLQQEKMKDALRNSTVATAWAITNFIAAVSSTTDHDLKIRVCSDIHTFLSSSPCPDWELDFNGPAEYQLCNCFYNTSKEWTEAKEEIVDLHPQNQSKALFSMAVRTIHRCNAPFVWSLLALLFIEHGILAGMVVFREKNFDLFYDALDYTKDPAYKNSTKAAKYSTIMDSIEFHLTEEVAEFQYHKLDLILRAINSMKSFNFDDWMERLEHSMLSEWELKEAMKSSSSFPSLFLVFFILFILAALIIVTIPFARKYHPYLFSYRRFTDVPLVSFADLSERVENEFEMHG</sequence>
<feature type="transmembrane region" description="Helical" evidence="1">
    <location>
        <begin position="294"/>
        <end position="315"/>
    </location>
</feature>
<feature type="transmembrane region" description="Helical" evidence="1">
    <location>
        <begin position="176"/>
        <end position="197"/>
    </location>
</feature>
<dbReference type="Proteomes" id="UP001328107">
    <property type="component" value="Unassembled WGS sequence"/>
</dbReference>
<comment type="caution">
    <text evidence="3">The sequence shown here is derived from an EMBL/GenBank/DDBJ whole genome shotgun (WGS) entry which is preliminary data.</text>
</comment>
<keyword evidence="4" id="KW-1185">Reference proteome</keyword>
<evidence type="ECO:0000313" key="4">
    <source>
        <dbReference type="Proteomes" id="UP001328107"/>
    </source>
</evidence>
<keyword evidence="1" id="KW-0472">Membrane</keyword>
<evidence type="ECO:0000313" key="3">
    <source>
        <dbReference type="EMBL" id="GMR60492.1"/>
    </source>
</evidence>
<proteinExistence type="predicted"/>
<dbReference type="EMBL" id="BTRK01000006">
    <property type="protein sequence ID" value="GMR60492.1"/>
    <property type="molecule type" value="Genomic_DNA"/>
</dbReference>
<feature type="non-terminal residue" evidence="3">
    <location>
        <position position="1"/>
    </location>
</feature>
<keyword evidence="1" id="KW-1133">Transmembrane helix</keyword>
<gene>
    <name evidence="3" type="ORF">PMAYCL1PPCAC_30687</name>
</gene>
<reference evidence="4" key="1">
    <citation type="submission" date="2022-10" db="EMBL/GenBank/DDBJ databases">
        <title>Genome assembly of Pristionchus species.</title>
        <authorList>
            <person name="Yoshida K."/>
            <person name="Sommer R.J."/>
        </authorList>
    </citation>
    <scope>NUCLEOTIDE SEQUENCE [LARGE SCALE GENOMIC DNA]</scope>
    <source>
        <strain evidence="4">RS5460</strain>
    </source>
</reference>
<name>A0AAN5IBX4_9BILA</name>
<evidence type="ECO:0000256" key="1">
    <source>
        <dbReference type="SAM" id="Phobius"/>
    </source>
</evidence>
<feature type="signal peptide" evidence="2">
    <location>
        <begin position="1"/>
        <end position="24"/>
    </location>
</feature>
<keyword evidence="2" id="KW-0732">Signal</keyword>